<evidence type="ECO:0000256" key="2">
    <source>
        <dbReference type="ARBA" id="ARBA00022723"/>
    </source>
</evidence>
<sequence>ATAWTTEISYLFFCLLSNKLITFIMANPASNIAQKHMGEIPVPVANQDKENKGSEDMLACCWVGKDKLEMRRVPKPTITNDEDVILKVTGSTVCGSDLHLYHGEIMQLKEGEILGHECMGIVEAVGPKVTNVKVGDRVVAAFNIACGKCQYCQKKQFTACECTNNSSVMQKLYGERIAGVLGYSHFLGGFSGVQAEYARILFGNTNLVKVPESVPNEKALYLSDIVPTAYHAVWEANVKEGDVVGVWGLGPIGLNVCQWLRNVFKASRIIAVDDVPERMELAKKEWGVECINFDTDTDVSAKIYEMCPDGLDRAIDCAGFRYAKGMVHKVERALGMETDTSEVVNEMIRATKKFGTISLIADYAAYTNHFLIGAVMEKGLRFIGCGQAPIQRHWDQCLTHIQNGEFDPTIILTHRFPLEQCVEVYRRFDRKEAGIMKTYLQTRFSEPQTPGTPTLMNVDDA</sequence>
<dbReference type="GO" id="GO:0016491">
    <property type="term" value="F:oxidoreductase activity"/>
    <property type="evidence" value="ECO:0007669"/>
    <property type="project" value="UniProtKB-KW"/>
</dbReference>
<keyword evidence="10" id="KW-1185">Reference proteome</keyword>
<reference evidence="9" key="1">
    <citation type="submission" date="2020-12" db="EMBL/GenBank/DDBJ databases">
        <title>Metabolic potential, ecology and presence of endohyphal bacteria is reflected in genomic diversity of Mucoromycotina.</title>
        <authorList>
            <person name="Muszewska A."/>
            <person name="Okrasinska A."/>
            <person name="Steczkiewicz K."/>
            <person name="Drgas O."/>
            <person name="Orlowska M."/>
            <person name="Perlinska-Lenart U."/>
            <person name="Aleksandrzak-Piekarczyk T."/>
            <person name="Szatraj K."/>
            <person name="Zielenkiewicz U."/>
            <person name="Pilsyk S."/>
            <person name="Malc E."/>
            <person name="Mieczkowski P."/>
            <person name="Kruszewska J.S."/>
            <person name="Biernat P."/>
            <person name="Pawlowska J."/>
        </authorList>
    </citation>
    <scope>NUCLEOTIDE SEQUENCE</scope>
    <source>
        <strain evidence="9">WA0000067209</strain>
    </source>
</reference>
<feature type="signal peptide" evidence="6">
    <location>
        <begin position="1"/>
        <end position="26"/>
    </location>
</feature>
<dbReference type="Gene3D" id="3.90.180.10">
    <property type="entry name" value="Medium-chain alcohol dehydrogenases, catalytic domain"/>
    <property type="match status" value="1"/>
</dbReference>
<evidence type="ECO:0000256" key="6">
    <source>
        <dbReference type="SAM" id="SignalP"/>
    </source>
</evidence>
<comment type="similarity">
    <text evidence="5">Belongs to the zinc-containing alcohol dehydrogenase family.</text>
</comment>
<evidence type="ECO:0000256" key="3">
    <source>
        <dbReference type="ARBA" id="ARBA00022833"/>
    </source>
</evidence>
<dbReference type="Proteomes" id="UP000654370">
    <property type="component" value="Unassembled WGS sequence"/>
</dbReference>
<dbReference type="InterPro" id="IPR002328">
    <property type="entry name" value="ADH_Zn_CS"/>
</dbReference>
<dbReference type="PANTHER" id="PTHR42813">
    <property type="entry name" value="ZINC-TYPE ALCOHOL DEHYDROGENASE-LIKE"/>
    <property type="match status" value="1"/>
</dbReference>
<evidence type="ECO:0000259" key="7">
    <source>
        <dbReference type="Pfam" id="PF00107"/>
    </source>
</evidence>
<dbReference type="AlphaFoldDB" id="A0A8H7U9E9"/>
<keyword evidence="3 5" id="KW-0862">Zinc</keyword>
<evidence type="ECO:0000313" key="10">
    <source>
        <dbReference type="Proteomes" id="UP000654370"/>
    </source>
</evidence>
<dbReference type="PROSITE" id="PS00059">
    <property type="entry name" value="ADH_ZINC"/>
    <property type="match status" value="1"/>
</dbReference>
<organism evidence="9 10">
    <name type="scientific">Mortierella isabellina</name>
    <name type="common">Filamentous fungus</name>
    <name type="synonym">Umbelopsis isabellina</name>
    <dbReference type="NCBI Taxonomy" id="91625"/>
    <lineage>
        <taxon>Eukaryota</taxon>
        <taxon>Fungi</taxon>
        <taxon>Fungi incertae sedis</taxon>
        <taxon>Mucoromycota</taxon>
        <taxon>Mucoromycotina</taxon>
        <taxon>Umbelopsidomycetes</taxon>
        <taxon>Umbelopsidales</taxon>
        <taxon>Umbelopsidaceae</taxon>
        <taxon>Umbelopsis</taxon>
    </lineage>
</organism>
<comment type="caution">
    <text evidence="9">The sequence shown here is derived from an EMBL/GenBank/DDBJ whole genome shotgun (WGS) entry which is preliminary data.</text>
</comment>
<feature type="domain" description="Alcohol dehydrogenase-like C-terminal" evidence="7">
    <location>
        <begin position="251"/>
        <end position="319"/>
    </location>
</feature>
<evidence type="ECO:0000256" key="1">
    <source>
        <dbReference type="ARBA" id="ARBA00001947"/>
    </source>
</evidence>
<dbReference type="Pfam" id="PF08240">
    <property type="entry name" value="ADH_N"/>
    <property type="match status" value="1"/>
</dbReference>
<evidence type="ECO:0000259" key="8">
    <source>
        <dbReference type="Pfam" id="PF08240"/>
    </source>
</evidence>
<dbReference type="SUPFAM" id="SSF50129">
    <property type="entry name" value="GroES-like"/>
    <property type="match status" value="1"/>
</dbReference>
<dbReference type="PANTHER" id="PTHR42813:SF1">
    <property type="entry name" value="DEHYDROGENASE, PUTATIVE (AFU_ORTHOLOGUE AFUA_5G03930)-RELATED"/>
    <property type="match status" value="1"/>
</dbReference>
<evidence type="ECO:0000256" key="4">
    <source>
        <dbReference type="ARBA" id="ARBA00023002"/>
    </source>
</evidence>
<dbReference type="InterPro" id="IPR013149">
    <property type="entry name" value="ADH-like_C"/>
</dbReference>
<dbReference type="SUPFAM" id="SSF51735">
    <property type="entry name" value="NAD(P)-binding Rossmann-fold domains"/>
    <property type="match status" value="1"/>
</dbReference>
<dbReference type="Pfam" id="PF00107">
    <property type="entry name" value="ADH_zinc_N"/>
    <property type="match status" value="1"/>
</dbReference>
<evidence type="ECO:0000256" key="5">
    <source>
        <dbReference type="RuleBase" id="RU361277"/>
    </source>
</evidence>
<keyword evidence="2 5" id="KW-0479">Metal-binding</keyword>
<dbReference type="Gene3D" id="3.40.50.720">
    <property type="entry name" value="NAD(P)-binding Rossmann-like Domain"/>
    <property type="match status" value="1"/>
</dbReference>
<evidence type="ECO:0000313" key="9">
    <source>
        <dbReference type="EMBL" id="KAG2173287.1"/>
    </source>
</evidence>
<gene>
    <name evidence="9" type="ORF">INT43_004661</name>
</gene>
<dbReference type="OrthoDB" id="3941538at2759"/>
<feature type="chain" id="PRO_5034165955" evidence="6">
    <location>
        <begin position="27"/>
        <end position="461"/>
    </location>
</feature>
<feature type="domain" description="Alcohol dehydrogenase-like N-terminal" evidence="8">
    <location>
        <begin position="81"/>
        <end position="211"/>
    </location>
</feature>
<comment type="cofactor">
    <cofactor evidence="1 5">
        <name>Zn(2+)</name>
        <dbReference type="ChEBI" id="CHEBI:29105"/>
    </cofactor>
</comment>
<dbReference type="InterPro" id="IPR036291">
    <property type="entry name" value="NAD(P)-bd_dom_sf"/>
</dbReference>
<keyword evidence="4" id="KW-0560">Oxidoreductase</keyword>
<protein>
    <submittedName>
        <fullName evidence="9">Uncharacterized protein</fullName>
    </submittedName>
</protein>
<dbReference type="InterPro" id="IPR011032">
    <property type="entry name" value="GroES-like_sf"/>
</dbReference>
<keyword evidence="6" id="KW-0732">Signal</keyword>
<name>A0A8H7U9E9_MORIS</name>
<dbReference type="CDD" id="cd08283">
    <property type="entry name" value="FDH_like_1"/>
    <property type="match status" value="1"/>
</dbReference>
<proteinExistence type="inferred from homology"/>
<dbReference type="InterPro" id="IPR013154">
    <property type="entry name" value="ADH-like_N"/>
</dbReference>
<dbReference type="GO" id="GO:0008270">
    <property type="term" value="F:zinc ion binding"/>
    <property type="evidence" value="ECO:0007669"/>
    <property type="project" value="InterPro"/>
</dbReference>
<feature type="non-terminal residue" evidence="9">
    <location>
        <position position="1"/>
    </location>
</feature>
<dbReference type="EMBL" id="JAEPQZ010000015">
    <property type="protein sequence ID" value="KAG2173287.1"/>
    <property type="molecule type" value="Genomic_DNA"/>
</dbReference>
<accession>A0A8H7U9E9</accession>